<keyword evidence="2" id="KW-1185">Reference proteome</keyword>
<dbReference type="AlphaFoldDB" id="A0A7Y0HPG8"/>
<comment type="caution">
    <text evidence="1">The sequence shown here is derived from an EMBL/GenBank/DDBJ whole genome shotgun (WGS) entry which is preliminary data.</text>
</comment>
<dbReference type="RefSeq" id="WP_169299608.1">
    <property type="nucleotide sequence ID" value="NZ_JABBNI010000058.1"/>
</dbReference>
<proteinExistence type="predicted"/>
<accession>A0A7Y0HPG8</accession>
<reference evidence="1 2" key="2">
    <citation type="submission" date="2020-06" db="EMBL/GenBank/DDBJ databases">
        <title>Complete Genome Sequence of Clostridium muelleri sp. nov. P21T, an Acid-Alcohol Producing Acetogen Isolated from Old Hay.</title>
        <authorList>
            <person name="Duncan K.E."/>
            <person name="Tanner R.S."/>
        </authorList>
    </citation>
    <scope>NUCLEOTIDE SEQUENCE [LARGE SCALE GENOMIC DNA]</scope>
    <source>
        <strain evidence="1 2">P21</strain>
    </source>
</reference>
<evidence type="ECO:0000313" key="2">
    <source>
        <dbReference type="Proteomes" id="UP000537131"/>
    </source>
</evidence>
<dbReference type="Proteomes" id="UP000537131">
    <property type="component" value="Unassembled WGS sequence"/>
</dbReference>
<evidence type="ECO:0000313" key="1">
    <source>
        <dbReference type="EMBL" id="NMM65024.1"/>
    </source>
</evidence>
<protein>
    <submittedName>
        <fullName evidence="1">Uncharacterized protein</fullName>
    </submittedName>
</protein>
<organism evidence="1 2">
    <name type="scientific">Clostridium muellerianum</name>
    <dbReference type="NCBI Taxonomy" id="2716538"/>
    <lineage>
        <taxon>Bacteria</taxon>
        <taxon>Bacillati</taxon>
        <taxon>Bacillota</taxon>
        <taxon>Clostridia</taxon>
        <taxon>Eubacteriales</taxon>
        <taxon>Clostridiaceae</taxon>
        <taxon>Clostridium</taxon>
    </lineage>
</organism>
<gene>
    <name evidence="1" type="ORF">HBE96_20750</name>
</gene>
<reference evidence="1 2" key="1">
    <citation type="submission" date="2020-04" db="EMBL/GenBank/DDBJ databases">
        <authorList>
            <person name="Doyle D.A."/>
        </authorList>
    </citation>
    <scope>NUCLEOTIDE SEQUENCE [LARGE SCALE GENOMIC DNA]</scope>
    <source>
        <strain evidence="1 2">P21</strain>
    </source>
</reference>
<sequence length="47" mass="5602">MKKFTKRTYESEKKFKKALKKLAKKGFKVLNTIVDNGKYVVDYQTRT</sequence>
<dbReference type="EMBL" id="JABBNI010000058">
    <property type="protein sequence ID" value="NMM65024.1"/>
    <property type="molecule type" value="Genomic_DNA"/>
</dbReference>
<name>A0A7Y0HPG8_9CLOT</name>